<comment type="caution">
    <text evidence="2">The sequence shown here is derived from an EMBL/GenBank/DDBJ whole genome shotgun (WGS) entry which is preliminary data.</text>
</comment>
<protein>
    <submittedName>
        <fullName evidence="2">Uncharacterized protein</fullName>
    </submittedName>
</protein>
<organism evidence="2 3">
    <name type="scientific">Pycnococcus provasolii</name>
    <dbReference type="NCBI Taxonomy" id="41880"/>
    <lineage>
        <taxon>Eukaryota</taxon>
        <taxon>Viridiplantae</taxon>
        <taxon>Chlorophyta</taxon>
        <taxon>Pseudoscourfieldiophyceae</taxon>
        <taxon>Pseudoscourfieldiales</taxon>
        <taxon>Pycnococcaceae</taxon>
        <taxon>Pycnococcus</taxon>
    </lineage>
</organism>
<evidence type="ECO:0000313" key="2">
    <source>
        <dbReference type="EMBL" id="GHP10899.1"/>
    </source>
</evidence>
<dbReference type="AlphaFoldDB" id="A0A830I1H4"/>
<dbReference type="Proteomes" id="UP000660262">
    <property type="component" value="Unassembled WGS sequence"/>
</dbReference>
<feature type="region of interest" description="Disordered" evidence="1">
    <location>
        <begin position="1"/>
        <end position="20"/>
    </location>
</feature>
<proteinExistence type="predicted"/>
<keyword evidence="3" id="KW-1185">Reference proteome</keyword>
<sequence>MATMSSDDADALASSHPRMSPPAPGALCLLHGLKARPDLNDAFVRVKAYHEESGRYECMCLNESLNNETVRARPANVQVYGAERLADEICTLAQNSLAEENSLDSKGTSFRELYALCDEGTLCLDDVWDAAERNEYCGSIADLLVALIEKETNQLTTYYNDTNAHKKGGLKLVGSMLLTTWCSVLHDGFSGNVFTNGNKGFNRMHARRTAEFFRVGGLHATLRCARAALRLCDPADLEASTDSVPAGVMCRLVFESHRSLKLACCVKDAVKALVEAGHLDTPGQLSEVTWWLNADERLDDDGSANGLEGTVNNTVACLVIHLSKMGRSDLANKLRPPEGSTNALMFDAMAMPFAEVMCEKGRNANAEENARIMKRFYSSGLLDGMPEPRLGMR</sequence>
<name>A0A830I1H4_9CHLO</name>
<dbReference type="EMBL" id="BNJQ01000031">
    <property type="protein sequence ID" value="GHP10899.1"/>
    <property type="molecule type" value="Genomic_DNA"/>
</dbReference>
<gene>
    <name evidence="2" type="ORF">PPROV_000962900</name>
</gene>
<evidence type="ECO:0000256" key="1">
    <source>
        <dbReference type="SAM" id="MobiDB-lite"/>
    </source>
</evidence>
<evidence type="ECO:0000313" key="3">
    <source>
        <dbReference type="Proteomes" id="UP000660262"/>
    </source>
</evidence>
<reference evidence="2" key="1">
    <citation type="submission" date="2020-10" db="EMBL/GenBank/DDBJ databases">
        <title>Unveiling of a novel bifunctional photoreceptor, Dualchrome1, isolated from a cosmopolitan green alga.</title>
        <authorList>
            <person name="Suzuki S."/>
            <person name="Kawachi M."/>
        </authorList>
    </citation>
    <scope>NUCLEOTIDE SEQUENCE</scope>
    <source>
        <strain evidence="2">NIES 2893</strain>
    </source>
</reference>
<accession>A0A830I1H4</accession>